<evidence type="ECO:0000313" key="2">
    <source>
        <dbReference type="Proteomes" id="UP000197138"/>
    </source>
</evidence>
<dbReference type="Proteomes" id="UP000197138">
    <property type="component" value="Unassembled WGS sequence"/>
</dbReference>
<dbReference type="EMBL" id="MTKT01005548">
    <property type="protein sequence ID" value="OWM66621.1"/>
    <property type="molecule type" value="Genomic_DNA"/>
</dbReference>
<reference evidence="2" key="1">
    <citation type="journal article" date="2017" name="Plant J.">
        <title>The pomegranate (Punica granatum L.) genome and the genomics of punicalagin biosynthesis.</title>
        <authorList>
            <person name="Qin G."/>
            <person name="Xu C."/>
            <person name="Ming R."/>
            <person name="Tang H."/>
            <person name="Guyot R."/>
            <person name="Kramer E.M."/>
            <person name="Hu Y."/>
            <person name="Yi X."/>
            <person name="Qi Y."/>
            <person name="Xu X."/>
            <person name="Gao Z."/>
            <person name="Pan H."/>
            <person name="Jian J."/>
            <person name="Tian Y."/>
            <person name="Yue Z."/>
            <person name="Xu Y."/>
        </authorList>
    </citation>
    <scope>NUCLEOTIDE SEQUENCE [LARGE SCALE GENOMIC DNA]</scope>
    <source>
        <strain evidence="2">cv. Dabenzi</strain>
    </source>
</reference>
<dbReference type="AlphaFoldDB" id="A0A218W306"/>
<accession>A0A218W306</accession>
<gene>
    <name evidence="1" type="ORF">CDL15_Pgr005058</name>
</gene>
<sequence>MGSKRWLVMDCYYWGTKDGVGKKRKMGKGGFPGVFSVVIPWGHLVDLIDPVVDSDPSFCWAFFCHACQAMEVRGSPQPTALTHLDVVKRPYGLNHKGFHVITAFYCLEDDVGKCLVCEGQRVRKEKGSQNNEQESVANVTSVGVICGTECADIRPVNKPSTPDAMLPSIVELGLNLLDTNA</sequence>
<evidence type="ECO:0000313" key="1">
    <source>
        <dbReference type="EMBL" id="OWM66621.1"/>
    </source>
</evidence>
<protein>
    <submittedName>
        <fullName evidence="1">Uncharacterized protein</fullName>
    </submittedName>
</protein>
<organism evidence="1 2">
    <name type="scientific">Punica granatum</name>
    <name type="common">Pomegranate</name>
    <dbReference type="NCBI Taxonomy" id="22663"/>
    <lineage>
        <taxon>Eukaryota</taxon>
        <taxon>Viridiplantae</taxon>
        <taxon>Streptophyta</taxon>
        <taxon>Embryophyta</taxon>
        <taxon>Tracheophyta</taxon>
        <taxon>Spermatophyta</taxon>
        <taxon>Magnoliopsida</taxon>
        <taxon>eudicotyledons</taxon>
        <taxon>Gunneridae</taxon>
        <taxon>Pentapetalae</taxon>
        <taxon>rosids</taxon>
        <taxon>malvids</taxon>
        <taxon>Myrtales</taxon>
        <taxon>Lythraceae</taxon>
        <taxon>Punica</taxon>
    </lineage>
</organism>
<name>A0A218W306_PUNGR</name>
<comment type="caution">
    <text evidence="1">The sequence shown here is derived from an EMBL/GenBank/DDBJ whole genome shotgun (WGS) entry which is preliminary data.</text>
</comment>
<proteinExistence type="predicted"/>